<proteinExistence type="predicted"/>
<dbReference type="PANTHER" id="PTHR33524">
    <property type="entry name" value="C5ORF35"/>
    <property type="match status" value="1"/>
</dbReference>
<dbReference type="AlphaFoldDB" id="A0AA38LGZ4"/>
<dbReference type="Proteomes" id="UP000824469">
    <property type="component" value="Unassembled WGS sequence"/>
</dbReference>
<dbReference type="PANTHER" id="PTHR33524:SF1">
    <property type="entry name" value="SET DOMAIN-CONTAINING PROTEIN"/>
    <property type="match status" value="1"/>
</dbReference>
<dbReference type="InterPro" id="IPR040415">
    <property type="entry name" value="SETD9"/>
</dbReference>
<feature type="non-terminal residue" evidence="1">
    <location>
        <position position="1"/>
    </location>
</feature>
<keyword evidence="2" id="KW-1185">Reference proteome</keyword>
<name>A0AA38LGZ4_TAXCH</name>
<reference evidence="1 2" key="1">
    <citation type="journal article" date="2021" name="Nat. Plants">
        <title>The Taxus genome provides insights into paclitaxel biosynthesis.</title>
        <authorList>
            <person name="Xiong X."/>
            <person name="Gou J."/>
            <person name="Liao Q."/>
            <person name="Li Y."/>
            <person name="Zhou Q."/>
            <person name="Bi G."/>
            <person name="Li C."/>
            <person name="Du R."/>
            <person name="Wang X."/>
            <person name="Sun T."/>
            <person name="Guo L."/>
            <person name="Liang H."/>
            <person name="Lu P."/>
            <person name="Wu Y."/>
            <person name="Zhang Z."/>
            <person name="Ro D.K."/>
            <person name="Shang Y."/>
            <person name="Huang S."/>
            <person name="Yan J."/>
        </authorList>
    </citation>
    <scope>NUCLEOTIDE SEQUENCE [LARGE SCALE GENOMIC DNA]</scope>
    <source>
        <strain evidence="1">Ta-2019</strain>
    </source>
</reference>
<accession>A0AA38LGZ4</accession>
<sequence>MSLSAIITSWRMLGEKDPEEICELASRMSFHDQQKGVQDYIHVQIRAICRAMDDILVLDEKLKPSSTSVKQSTRRSGLSFAVGANRTYPDTPAIAATRSMKTMELSNALRERIGYTLELKPSQVCHEEGGQGLYLSGKARMGAVVSFYPGVIYSPSTYRYIPGYPRVDAGNPYLISRYDGIVIDAQPWGCGGESRELWNGLFDREAAEFSWSSQRNKADVFVASTKQTTEEHVSNK</sequence>
<organism evidence="1 2">
    <name type="scientific">Taxus chinensis</name>
    <name type="common">Chinese yew</name>
    <name type="synonym">Taxus wallichiana var. chinensis</name>
    <dbReference type="NCBI Taxonomy" id="29808"/>
    <lineage>
        <taxon>Eukaryota</taxon>
        <taxon>Viridiplantae</taxon>
        <taxon>Streptophyta</taxon>
        <taxon>Embryophyta</taxon>
        <taxon>Tracheophyta</taxon>
        <taxon>Spermatophyta</taxon>
        <taxon>Pinopsida</taxon>
        <taxon>Pinidae</taxon>
        <taxon>Conifers II</taxon>
        <taxon>Cupressales</taxon>
        <taxon>Taxaceae</taxon>
        <taxon>Taxus</taxon>
    </lineage>
</organism>
<evidence type="ECO:0000313" key="2">
    <source>
        <dbReference type="Proteomes" id="UP000824469"/>
    </source>
</evidence>
<evidence type="ECO:0000313" key="1">
    <source>
        <dbReference type="EMBL" id="KAH9323526.1"/>
    </source>
</evidence>
<protein>
    <submittedName>
        <fullName evidence="1">Uncharacterized protein</fullName>
    </submittedName>
</protein>
<gene>
    <name evidence="1" type="ORF">KI387_018165</name>
</gene>
<comment type="caution">
    <text evidence="1">The sequence shown here is derived from an EMBL/GenBank/DDBJ whole genome shotgun (WGS) entry which is preliminary data.</text>
</comment>
<dbReference type="EMBL" id="JAHRHJ020000003">
    <property type="protein sequence ID" value="KAH9323526.1"/>
    <property type="molecule type" value="Genomic_DNA"/>
</dbReference>